<dbReference type="EMBL" id="MCFE01000720">
    <property type="protein sequence ID" value="ORX80997.1"/>
    <property type="molecule type" value="Genomic_DNA"/>
</dbReference>
<dbReference type="Proteomes" id="UP000193498">
    <property type="component" value="Unassembled WGS sequence"/>
</dbReference>
<evidence type="ECO:0000256" key="2">
    <source>
        <dbReference type="ARBA" id="ARBA00009236"/>
    </source>
</evidence>
<keyword evidence="4 10" id="KW-0032">Aminotransferase</keyword>
<dbReference type="Pfam" id="PF00266">
    <property type="entry name" value="Aminotran_5"/>
    <property type="match status" value="1"/>
</dbReference>
<dbReference type="GO" id="GO:0004760">
    <property type="term" value="F:L-serine-pyruvate transaminase activity"/>
    <property type="evidence" value="ECO:0007669"/>
    <property type="project" value="TreeGrafter"/>
</dbReference>
<feature type="modified residue" description="N6-(pyridoxal phosphate)lysine" evidence="8">
    <location>
        <position position="190"/>
    </location>
</feature>
<evidence type="ECO:0000313" key="11">
    <source>
        <dbReference type="Proteomes" id="UP000193498"/>
    </source>
</evidence>
<organism evidence="10 11">
    <name type="scientific">Basidiobolus meristosporus CBS 931.73</name>
    <dbReference type="NCBI Taxonomy" id="1314790"/>
    <lineage>
        <taxon>Eukaryota</taxon>
        <taxon>Fungi</taxon>
        <taxon>Fungi incertae sedis</taxon>
        <taxon>Zoopagomycota</taxon>
        <taxon>Entomophthoromycotina</taxon>
        <taxon>Basidiobolomycetes</taxon>
        <taxon>Basidiobolales</taxon>
        <taxon>Basidiobolaceae</taxon>
        <taxon>Basidiobolus</taxon>
    </lineage>
</organism>
<sequence length="402" mass="44786">MSYRDLNPSLRTIMTPGPVETEPRVLRALSTPTCRTIRPRTMEMLRKLFQTENKWAFPVDGTSRAGLEAVLCSIIEQGDVVLVPIYGRFGHLLTEIAQRYGAEVVNMETSWGQVFDPAEVIQEIERVKPKIVAMVHGETSTGCMQPLKEIGEACREKDILFVVDAVASIGGVDVRVDEWKIDACIGGTQKCLSAPSGMAPITFNSRVEALLLQRKNIEQGLAEQKASEAVRSRIIRSNYFDLSQLMDYWSPTRLNHHTEATSMLYALRESLRIVLEEGLEERFARHRFHERALVKGLQAMGLELYGDSRSKLPVVTCISIPEGIDGESVRSMLLRDFEIEIASSFGPLKGKIWRIGAMGFSCRKKNILSVLAALEAVLVRHGAKINPSKGVQAALDVYQEIA</sequence>
<reference evidence="10 11" key="1">
    <citation type="submission" date="2016-07" db="EMBL/GenBank/DDBJ databases">
        <title>Pervasive Adenine N6-methylation of Active Genes in Fungi.</title>
        <authorList>
            <consortium name="DOE Joint Genome Institute"/>
            <person name="Mondo S.J."/>
            <person name="Dannebaum R.O."/>
            <person name="Kuo R.C."/>
            <person name="Labutti K."/>
            <person name="Haridas S."/>
            <person name="Kuo A."/>
            <person name="Salamov A."/>
            <person name="Ahrendt S.R."/>
            <person name="Lipzen A."/>
            <person name="Sullivan W."/>
            <person name="Andreopoulos W.B."/>
            <person name="Clum A."/>
            <person name="Lindquist E."/>
            <person name="Daum C."/>
            <person name="Ramamoorthy G.K."/>
            <person name="Gryganskyi A."/>
            <person name="Culley D."/>
            <person name="Magnuson J.K."/>
            <person name="James T.Y."/>
            <person name="O'Malley M.A."/>
            <person name="Stajich J.E."/>
            <person name="Spatafora J.W."/>
            <person name="Visel A."/>
            <person name="Grigoriev I.V."/>
        </authorList>
    </citation>
    <scope>NUCLEOTIDE SEQUENCE [LARGE SCALE GENOMIC DNA]</scope>
    <source>
        <strain evidence="10 11">CBS 931.73</strain>
    </source>
</reference>
<feature type="domain" description="Aminotransferase class V" evidence="9">
    <location>
        <begin position="46"/>
        <end position="343"/>
    </location>
</feature>
<keyword evidence="11" id="KW-1185">Reference proteome</keyword>
<evidence type="ECO:0000259" key="9">
    <source>
        <dbReference type="Pfam" id="PF00266"/>
    </source>
</evidence>
<dbReference type="AlphaFoldDB" id="A0A1Y1X5B3"/>
<name>A0A1Y1X5B3_9FUNG</name>
<feature type="binding site" evidence="7">
    <location>
        <position position="354"/>
    </location>
    <ligand>
        <name>substrate</name>
    </ligand>
</feature>
<dbReference type="GO" id="GO:0019265">
    <property type="term" value="P:glycine biosynthetic process, by transamination of glyoxylate"/>
    <property type="evidence" value="ECO:0007669"/>
    <property type="project" value="TreeGrafter"/>
</dbReference>
<comment type="cofactor">
    <cofactor evidence="1 8">
        <name>pyridoxal 5'-phosphate</name>
        <dbReference type="ChEBI" id="CHEBI:597326"/>
    </cofactor>
</comment>
<evidence type="ECO:0000256" key="5">
    <source>
        <dbReference type="ARBA" id="ARBA00022679"/>
    </source>
</evidence>
<evidence type="ECO:0000256" key="6">
    <source>
        <dbReference type="ARBA" id="ARBA00022898"/>
    </source>
</evidence>
<dbReference type="SUPFAM" id="SSF53383">
    <property type="entry name" value="PLP-dependent transferases"/>
    <property type="match status" value="1"/>
</dbReference>
<comment type="caution">
    <text evidence="10">The sequence shown here is derived from an EMBL/GenBank/DDBJ whole genome shotgun (WGS) entry which is preliminary data.</text>
</comment>
<dbReference type="InterPro" id="IPR015421">
    <property type="entry name" value="PyrdxlP-dep_Trfase_major"/>
</dbReference>
<dbReference type="InterPro" id="IPR000192">
    <property type="entry name" value="Aminotrans_V_dom"/>
</dbReference>
<keyword evidence="6 8" id="KW-0663">Pyridoxal phosphate</keyword>
<keyword evidence="5 10" id="KW-0808">Transferase</keyword>
<proteinExistence type="inferred from homology"/>
<comment type="similarity">
    <text evidence="2">Belongs to the class-V pyridoxal-phosphate-dependent aminotransferase family.</text>
</comment>
<gene>
    <name evidence="10" type="ORF">K493DRAFT_320784</name>
</gene>
<dbReference type="FunCoup" id="A0A1Y1X5B3">
    <property type="interactions" value="6"/>
</dbReference>
<dbReference type="FunFam" id="3.40.640.10:FF:000027">
    <property type="entry name" value="Serine--pyruvate aminotransferase, mitochondrial"/>
    <property type="match status" value="1"/>
</dbReference>
<protein>
    <recommendedName>
        <fullName evidence="3">alanine--glyoxylate transaminase</fullName>
        <ecNumber evidence="3">2.6.1.44</ecNumber>
    </recommendedName>
</protein>
<evidence type="ECO:0000256" key="8">
    <source>
        <dbReference type="PIRSR" id="PIRSR000524-50"/>
    </source>
</evidence>
<evidence type="ECO:0000313" key="10">
    <source>
        <dbReference type="EMBL" id="ORX80997.1"/>
    </source>
</evidence>
<evidence type="ECO:0000256" key="3">
    <source>
        <dbReference type="ARBA" id="ARBA00013049"/>
    </source>
</evidence>
<evidence type="ECO:0000256" key="7">
    <source>
        <dbReference type="PIRSR" id="PIRSR000524-1"/>
    </source>
</evidence>
<dbReference type="GO" id="GO:0008453">
    <property type="term" value="F:alanine-glyoxylate transaminase activity"/>
    <property type="evidence" value="ECO:0007669"/>
    <property type="project" value="UniProtKB-EC"/>
</dbReference>
<evidence type="ECO:0000256" key="4">
    <source>
        <dbReference type="ARBA" id="ARBA00022576"/>
    </source>
</evidence>
<accession>A0A1Y1X5B3</accession>
<dbReference type="InterPro" id="IPR024169">
    <property type="entry name" value="SP_NH2Trfase/AEP_transaminase"/>
</dbReference>
<dbReference type="PANTHER" id="PTHR21152">
    <property type="entry name" value="AMINOTRANSFERASE CLASS V"/>
    <property type="match status" value="1"/>
</dbReference>
<dbReference type="InterPro" id="IPR015422">
    <property type="entry name" value="PyrdxlP-dep_Trfase_small"/>
</dbReference>
<dbReference type="InterPro" id="IPR015424">
    <property type="entry name" value="PyrdxlP-dep_Trfase"/>
</dbReference>
<dbReference type="OrthoDB" id="7403325at2759"/>
<dbReference type="InParanoid" id="A0A1Y1X5B3"/>
<dbReference type="GO" id="GO:0005777">
    <property type="term" value="C:peroxisome"/>
    <property type="evidence" value="ECO:0007669"/>
    <property type="project" value="TreeGrafter"/>
</dbReference>
<dbReference type="PANTHER" id="PTHR21152:SF40">
    <property type="entry name" value="ALANINE--GLYOXYLATE AMINOTRANSFERASE"/>
    <property type="match status" value="1"/>
</dbReference>
<dbReference type="STRING" id="1314790.A0A1Y1X5B3"/>
<evidence type="ECO:0000256" key="1">
    <source>
        <dbReference type="ARBA" id="ARBA00001933"/>
    </source>
</evidence>
<dbReference type="Gene3D" id="3.40.640.10">
    <property type="entry name" value="Type I PLP-dependent aspartate aminotransferase-like (Major domain)"/>
    <property type="match status" value="1"/>
</dbReference>
<dbReference type="Gene3D" id="3.90.1150.10">
    <property type="entry name" value="Aspartate Aminotransferase, domain 1"/>
    <property type="match status" value="1"/>
</dbReference>
<dbReference type="PIRSF" id="PIRSF000524">
    <property type="entry name" value="SPT"/>
    <property type="match status" value="1"/>
</dbReference>
<dbReference type="EC" id="2.6.1.44" evidence="3"/>